<organism evidence="1 2">
    <name type="scientific">Candidatus Liberibacter europaeus</name>
    <dbReference type="NCBI Taxonomy" id="744859"/>
    <lineage>
        <taxon>Bacteria</taxon>
        <taxon>Pseudomonadati</taxon>
        <taxon>Pseudomonadota</taxon>
        <taxon>Alphaproteobacteria</taxon>
        <taxon>Hyphomicrobiales</taxon>
        <taxon>Rhizobiaceae</taxon>
        <taxon>Liberibacter</taxon>
    </lineage>
</organism>
<dbReference type="EMBL" id="PSQJ01000005">
    <property type="protein sequence ID" value="PTL86251.1"/>
    <property type="molecule type" value="Genomic_DNA"/>
</dbReference>
<reference evidence="2" key="1">
    <citation type="submission" date="2018-02" db="EMBL/GenBank/DDBJ databases">
        <title>Genome sequence of Candidatus Liberibacter europaeus.</title>
        <authorList>
            <person name="Frampton R.A."/>
            <person name="Thompson S.M."/>
            <person name="David C."/>
            <person name="Addison S.M."/>
            <person name="Smith G.R."/>
        </authorList>
    </citation>
    <scope>NUCLEOTIDE SEQUENCE [LARGE SCALE GENOMIC DNA]</scope>
</reference>
<proteinExistence type="predicted"/>
<comment type="caution">
    <text evidence="1">The sequence shown here is derived from an EMBL/GenBank/DDBJ whole genome shotgun (WGS) entry which is preliminary data.</text>
</comment>
<dbReference type="AlphaFoldDB" id="A0A2T4VWV0"/>
<accession>A0A2T4VWV0</accession>
<evidence type="ECO:0000313" key="2">
    <source>
        <dbReference type="Proteomes" id="UP000240811"/>
    </source>
</evidence>
<name>A0A2T4VWV0_9HYPH</name>
<gene>
    <name evidence="1" type="ORF">C4617_04390</name>
</gene>
<protein>
    <submittedName>
        <fullName evidence="1">Uncharacterized protein</fullName>
    </submittedName>
</protein>
<sequence length="120" mass="13433">MSFAIPLRYSRSLFPHSIKGLASDFPYEIILACYLVSVAFTAVGLKADEGMIYAILTNPSTVRYFLNIMSYEELYGYERYVRSHRGHGLIGNTIKDILAYLDKLQKSSVISHSTIVSSVG</sequence>
<dbReference type="Proteomes" id="UP000240811">
    <property type="component" value="Unassembled WGS sequence"/>
</dbReference>
<evidence type="ECO:0000313" key="1">
    <source>
        <dbReference type="EMBL" id="PTL86251.1"/>
    </source>
</evidence>